<evidence type="ECO:0000313" key="3">
    <source>
        <dbReference type="Proteomes" id="UP000596130"/>
    </source>
</evidence>
<dbReference type="InterPro" id="IPR000182">
    <property type="entry name" value="GNAT_dom"/>
</dbReference>
<evidence type="ECO:0000313" key="2">
    <source>
        <dbReference type="EMBL" id="QQC87786.1"/>
    </source>
</evidence>
<feature type="domain" description="N-acetyltransferase" evidence="1">
    <location>
        <begin position="131"/>
        <end position="262"/>
    </location>
</feature>
<evidence type="ECO:0000259" key="1">
    <source>
        <dbReference type="PROSITE" id="PS51186"/>
    </source>
</evidence>
<accession>A0A7T4PCL2</accession>
<dbReference type="RefSeq" id="WP_198501845.1">
    <property type="nucleotide sequence ID" value="NZ_CP065959.1"/>
</dbReference>
<protein>
    <submittedName>
        <fullName evidence="2">GNAT family N-acetyltransferase</fullName>
    </submittedName>
</protein>
<dbReference type="Pfam" id="PF00583">
    <property type="entry name" value="Acetyltransf_1"/>
    <property type="match status" value="1"/>
</dbReference>
<gene>
    <name evidence="2" type="ORF">I8755_04730</name>
</gene>
<dbReference type="SUPFAM" id="SSF55729">
    <property type="entry name" value="Acyl-CoA N-acyltransferases (Nat)"/>
    <property type="match status" value="1"/>
</dbReference>
<dbReference type="PROSITE" id="PS51186">
    <property type="entry name" value="GNAT"/>
    <property type="match status" value="1"/>
</dbReference>
<name>A0A7T4PCL2_9ACTN</name>
<dbReference type="CDD" id="cd04301">
    <property type="entry name" value="NAT_SF"/>
    <property type="match status" value="1"/>
</dbReference>
<proteinExistence type="predicted"/>
<dbReference type="Proteomes" id="UP000596130">
    <property type="component" value="Chromosome"/>
</dbReference>
<dbReference type="InterPro" id="IPR016181">
    <property type="entry name" value="Acyl_CoA_acyltransferase"/>
</dbReference>
<dbReference type="Gene3D" id="3.40.630.30">
    <property type="match status" value="1"/>
</dbReference>
<dbReference type="AlphaFoldDB" id="A0A7T4PCL2"/>
<reference evidence="2 3" key="1">
    <citation type="submission" date="2020-12" db="EMBL/GenBank/DDBJ databases">
        <title>Identification and biosynthesis of polyene macrolides produced by Streptomyces alfalfae Men-myco-93-63.</title>
        <authorList>
            <person name="Liu D."/>
            <person name="Li Y."/>
            <person name="Liu L."/>
            <person name="Han X."/>
            <person name="Shen F."/>
        </authorList>
    </citation>
    <scope>NUCLEOTIDE SEQUENCE [LARGE SCALE GENOMIC DNA]</scope>
    <source>
        <strain evidence="2 3">Men-myco-93-63</strain>
    </source>
</reference>
<keyword evidence="2" id="KW-0808">Transferase</keyword>
<dbReference type="GO" id="GO:0016747">
    <property type="term" value="F:acyltransferase activity, transferring groups other than amino-acyl groups"/>
    <property type="evidence" value="ECO:0007669"/>
    <property type="project" value="InterPro"/>
</dbReference>
<sequence>MDQAAVLAAYDRQIRREARSESPGARIERGGGVVRQTGSEQDWNGVLWSDVDATTADAVIAEQVRHFTAVGREFEWKLHSYDRPDDLAQRLLAAGFAAEPTETVMVAEADRLPEGPQLPDGVRLVDVTDEAGARLMSQAHLAAFGAADAALSEQLGKRVLAQLAETPDAIVAVVAMAGDRPVCGARAEFRPGADFAGLWGGGTAPEWRGKGIYRATVAHRARIAVERGYRYLQVDASEDSRPILDRLGFTTLCTTTPYVHTP</sequence>
<organism evidence="2 3">
    <name type="scientific">Streptomyces alfalfae</name>
    <dbReference type="NCBI Taxonomy" id="1642299"/>
    <lineage>
        <taxon>Bacteria</taxon>
        <taxon>Bacillati</taxon>
        <taxon>Actinomycetota</taxon>
        <taxon>Actinomycetes</taxon>
        <taxon>Kitasatosporales</taxon>
        <taxon>Streptomycetaceae</taxon>
        <taxon>Streptomyces</taxon>
    </lineage>
</organism>
<dbReference type="EMBL" id="CP065959">
    <property type="protein sequence ID" value="QQC87786.1"/>
    <property type="molecule type" value="Genomic_DNA"/>
</dbReference>